<sequence length="81" mass="9227">MDSWCFPPFDPEPVKQTDDVHRPSATVIPIFLDHNSCGGGSFPTGHTRHRPKTRKHSTKDATTWERHMGETRVRSTTTAWP</sequence>
<dbReference type="AlphaFoldDB" id="A0A5C6TL93"/>
<gene>
    <name evidence="2" type="ORF">FocTR4_00006343</name>
</gene>
<evidence type="ECO:0000313" key="2">
    <source>
        <dbReference type="EMBL" id="TXC11403.1"/>
    </source>
</evidence>
<feature type="region of interest" description="Disordered" evidence="1">
    <location>
        <begin position="36"/>
        <end position="81"/>
    </location>
</feature>
<feature type="compositionally biased region" description="Basic and acidic residues" evidence="1">
    <location>
        <begin position="58"/>
        <end position="73"/>
    </location>
</feature>
<reference evidence="2 3" key="1">
    <citation type="submission" date="2019-07" db="EMBL/GenBank/DDBJ databases">
        <title>The First High-Quality Draft Genome Sequence of the Causal Agent of the Current Panama Disease Epidemic.</title>
        <authorList>
            <person name="Warmington R.J."/>
            <person name="Kay W."/>
            <person name="Jeffries A."/>
            <person name="Bebber D."/>
            <person name="Moore K."/>
            <person name="Studholme D.J."/>
        </authorList>
    </citation>
    <scope>NUCLEOTIDE SEQUENCE [LARGE SCALE GENOMIC DNA]</scope>
    <source>
        <strain evidence="2 3">TR4</strain>
    </source>
</reference>
<accession>A0A5C6TL93</accession>
<protein>
    <submittedName>
        <fullName evidence="2">Uncharacterized protein</fullName>
    </submittedName>
</protein>
<dbReference type="Proteomes" id="UP000321331">
    <property type="component" value="Unassembled WGS sequence"/>
</dbReference>
<feature type="compositionally biased region" description="Basic residues" evidence="1">
    <location>
        <begin position="46"/>
        <end position="57"/>
    </location>
</feature>
<proteinExistence type="predicted"/>
<organism evidence="2 3">
    <name type="scientific">Fusarium oxysporum f. sp. cubense</name>
    <dbReference type="NCBI Taxonomy" id="61366"/>
    <lineage>
        <taxon>Eukaryota</taxon>
        <taxon>Fungi</taxon>
        <taxon>Dikarya</taxon>
        <taxon>Ascomycota</taxon>
        <taxon>Pezizomycotina</taxon>
        <taxon>Sordariomycetes</taxon>
        <taxon>Hypocreomycetidae</taxon>
        <taxon>Hypocreales</taxon>
        <taxon>Nectriaceae</taxon>
        <taxon>Fusarium</taxon>
        <taxon>Fusarium oxysporum species complex</taxon>
    </lineage>
</organism>
<evidence type="ECO:0000256" key="1">
    <source>
        <dbReference type="SAM" id="MobiDB-lite"/>
    </source>
</evidence>
<comment type="caution">
    <text evidence="2">The sequence shown here is derived from an EMBL/GenBank/DDBJ whole genome shotgun (WGS) entry which is preliminary data.</text>
</comment>
<name>A0A5C6TL93_FUSOC</name>
<evidence type="ECO:0000313" key="3">
    <source>
        <dbReference type="Proteomes" id="UP000321331"/>
    </source>
</evidence>
<dbReference type="EMBL" id="VMNF01000003">
    <property type="protein sequence ID" value="TXC11403.1"/>
    <property type="molecule type" value="Genomic_DNA"/>
</dbReference>